<proteinExistence type="predicted"/>
<accession>A0ACB8UPT9</accession>
<name>A0ACB8UPT9_9EURO</name>
<gene>
    <name evidence="1" type="ORF">LOY88_005896</name>
</gene>
<reference evidence="1" key="1">
    <citation type="journal article" date="2022" name="bioRxiv">
        <title>Population genetic analysis of Ophidiomyces ophidiicola, the causative agent of snake fungal disease, indicates recent introductions to the USA.</title>
        <authorList>
            <person name="Ladner J.T."/>
            <person name="Palmer J.M."/>
            <person name="Ettinger C.L."/>
            <person name="Stajich J.E."/>
            <person name="Farrell T.M."/>
            <person name="Glorioso B.M."/>
            <person name="Lawson B."/>
            <person name="Price S.J."/>
            <person name="Stengle A.G."/>
            <person name="Grear D.A."/>
            <person name="Lorch J.M."/>
        </authorList>
    </citation>
    <scope>NUCLEOTIDE SEQUENCE</scope>
    <source>
        <strain evidence="1">NWHC 24266-5</strain>
    </source>
</reference>
<comment type="caution">
    <text evidence="1">The sequence shown here is derived from an EMBL/GenBank/DDBJ whole genome shotgun (WGS) entry which is preliminary data.</text>
</comment>
<protein>
    <submittedName>
        <fullName evidence="1">Uncharacterized protein</fullName>
    </submittedName>
</protein>
<organism evidence="1">
    <name type="scientific">Ophidiomyces ophidiicola</name>
    <dbReference type="NCBI Taxonomy" id="1387563"/>
    <lineage>
        <taxon>Eukaryota</taxon>
        <taxon>Fungi</taxon>
        <taxon>Dikarya</taxon>
        <taxon>Ascomycota</taxon>
        <taxon>Pezizomycotina</taxon>
        <taxon>Eurotiomycetes</taxon>
        <taxon>Eurotiomycetidae</taxon>
        <taxon>Onygenales</taxon>
        <taxon>Onygenaceae</taxon>
        <taxon>Ophidiomyces</taxon>
    </lineage>
</organism>
<evidence type="ECO:0000313" key="1">
    <source>
        <dbReference type="EMBL" id="KAI2382574.1"/>
    </source>
</evidence>
<dbReference type="EMBL" id="JALBCA010000117">
    <property type="protein sequence ID" value="KAI2382574.1"/>
    <property type="molecule type" value="Genomic_DNA"/>
</dbReference>
<sequence length="216" mass="23703">MASIANSTLPYVIQGHREPSRLGDLDNDIDASTPCSVSRRASVAQGMALLTVWERSLRASYSAKSGFNNRDKEETAENIHNTSSQSAVAALQSFSESVKHDSGEDESTTLLDGTVNGHFGPLWGTVCLAMGVNLQQTSYVFILNHAKAVLSAAVRSSVMGPYQAQEILASEVLQDLIWQLIEKEWYTKPEDAGQIAPVIDLWMGRHELLYSRIFNS</sequence>